<dbReference type="PANTHER" id="PTHR43792:SF1">
    <property type="entry name" value="N-ACETYLTRANSFERASE DOMAIN-CONTAINING PROTEIN"/>
    <property type="match status" value="1"/>
</dbReference>
<dbReference type="PANTHER" id="PTHR43792">
    <property type="entry name" value="GNAT FAMILY, PUTATIVE (AFU_ORTHOLOGUE AFUA_3G00765)-RELATED-RELATED"/>
    <property type="match status" value="1"/>
</dbReference>
<protein>
    <submittedName>
        <fullName evidence="2">Protein N-acetyltransferase, RimJ/RimL family</fullName>
    </submittedName>
</protein>
<keyword evidence="2" id="KW-0808">Transferase</keyword>
<dbReference type="InterPro" id="IPR015797">
    <property type="entry name" value="NUDIX_hydrolase-like_dom_sf"/>
</dbReference>
<dbReference type="STRING" id="117157.SAMN04489717_1257"/>
<evidence type="ECO:0000313" key="2">
    <source>
        <dbReference type="EMBL" id="SDR98950.1"/>
    </source>
</evidence>
<dbReference type="PROSITE" id="PS51186">
    <property type="entry name" value="GNAT"/>
    <property type="match status" value="1"/>
</dbReference>
<sequence length="380" mass="40612">MGVAADLCGLIRDHEGPALRVTALVRDRRDRILLLRRPDGASWPGTWEPVVADVPVGASVGDTLRDAVARATGWTVRAVEPMVEPAFDGTGRTGRPGRAVRRDLRFLVTAVTPVTPATAAEPAAARDLAPARDLSPAPDLTGTGHDAFTWAGLGDTGWLRSPGTVADPGLAEVVVKSARTRLTRRLRLEPVGPEHGMDLWRLHSRPEVAGWLGGAWTQESARRSVLRLRAGWDAVGFGTWAAYDRDDGELVGRGGVAPCTLDGRSTHEVGWTVRPERWGRGYATEIGAAGLLLAFAELGAREVVALTLPHNARSRAVMERLGMRFAREVPHAGMRHVLYVVRPNAVTMPGQVRPEAQPGLAVSPGHLGFSGASGCSNRLS</sequence>
<dbReference type="EMBL" id="LT629732">
    <property type="protein sequence ID" value="SDR98950.1"/>
    <property type="molecule type" value="Genomic_DNA"/>
</dbReference>
<proteinExistence type="predicted"/>
<dbReference type="Gene3D" id="3.90.79.10">
    <property type="entry name" value="Nucleoside Triphosphate Pyrophosphohydrolase"/>
    <property type="match status" value="1"/>
</dbReference>
<evidence type="ECO:0000259" key="1">
    <source>
        <dbReference type="PROSITE" id="PS51186"/>
    </source>
</evidence>
<dbReference type="AlphaFoldDB" id="A0A1H1NJD3"/>
<evidence type="ECO:0000313" key="3">
    <source>
        <dbReference type="Proteomes" id="UP000198983"/>
    </source>
</evidence>
<dbReference type="Proteomes" id="UP000198983">
    <property type="component" value="Chromosome I"/>
</dbReference>
<dbReference type="GO" id="GO:0016747">
    <property type="term" value="F:acyltransferase activity, transferring groups other than amino-acyl groups"/>
    <property type="evidence" value="ECO:0007669"/>
    <property type="project" value="InterPro"/>
</dbReference>
<dbReference type="SUPFAM" id="SSF55811">
    <property type="entry name" value="Nudix"/>
    <property type="match status" value="1"/>
</dbReference>
<keyword evidence="3" id="KW-1185">Reference proteome</keyword>
<dbReference type="RefSeq" id="WP_092651454.1">
    <property type="nucleotide sequence ID" value="NZ_LT629732.1"/>
</dbReference>
<dbReference type="Gene3D" id="3.40.630.30">
    <property type="match status" value="1"/>
</dbReference>
<organism evidence="2 3">
    <name type="scientific">Actinopolymorpha singaporensis</name>
    <dbReference type="NCBI Taxonomy" id="117157"/>
    <lineage>
        <taxon>Bacteria</taxon>
        <taxon>Bacillati</taxon>
        <taxon>Actinomycetota</taxon>
        <taxon>Actinomycetes</taxon>
        <taxon>Propionibacteriales</taxon>
        <taxon>Actinopolymorphaceae</taxon>
        <taxon>Actinopolymorpha</taxon>
    </lineage>
</organism>
<dbReference type="SUPFAM" id="SSF55729">
    <property type="entry name" value="Acyl-CoA N-acyltransferases (Nat)"/>
    <property type="match status" value="1"/>
</dbReference>
<feature type="domain" description="N-acetyltransferase" evidence="1">
    <location>
        <begin position="186"/>
        <end position="344"/>
    </location>
</feature>
<gene>
    <name evidence="2" type="ORF">SAMN04489717_1257</name>
</gene>
<dbReference type="InterPro" id="IPR016181">
    <property type="entry name" value="Acyl_CoA_acyltransferase"/>
</dbReference>
<dbReference type="InterPro" id="IPR051531">
    <property type="entry name" value="N-acetyltransferase"/>
</dbReference>
<dbReference type="InterPro" id="IPR000182">
    <property type="entry name" value="GNAT_dom"/>
</dbReference>
<name>A0A1H1NJD3_9ACTN</name>
<dbReference type="OrthoDB" id="3533156at2"/>
<dbReference type="Pfam" id="PF13302">
    <property type="entry name" value="Acetyltransf_3"/>
    <property type="match status" value="1"/>
</dbReference>
<accession>A0A1H1NJD3</accession>
<reference evidence="2 3" key="1">
    <citation type="submission" date="2016-10" db="EMBL/GenBank/DDBJ databases">
        <authorList>
            <person name="de Groot N.N."/>
        </authorList>
    </citation>
    <scope>NUCLEOTIDE SEQUENCE [LARGE SCALE GENOMIC DNA]</scope>
    <source>
        <strain evidence="2 3">DSM 22024</strain>
    </source>
</reference>